<comment type="caution">
    <text evidence="2">The sequence shown here is derived from an EMBL/GenBank/DDBJ whole genome shotgun (WGS) entry which is preliminary data.</text>
</comment>
<dbReference type="GO" id="GO:0003700">
    <property type="term" value="F:DNA-binding transcription factor activity"/>
    <property type="evidence" value="ECO:0007669"/>
    <property type="project" value="InterPro"/>
</dbReference>
<evidence type="ECO:0000313" key="2">
    <source>
        <dbReference type="EMBL" id="GEO43377.1"/>
    </source>
</evidence>
<dbReference type="InterPro" id="IPR053866">
    <property type="entry name" value="PhyR_sigma2"/>
</dbReference>
<gene>
    <name evidence="2" type="ORF">SAE02_75250</name>
</gene>
<name>A0A512E3U0_9PROT</name>
<evidence type="ECO:0000259" key="1">
    <source>
        <dbReference type="Pfam" id="PF22029"/>
    </source>
</evidence>
<dbReference type="InterPro" id="IPR013325">
    <property type="entry name" value="RNA_pol_sigma_r2"/>
</dbReference>
<dbReference type="Pfam" id="PF22029">
    <property type="entry name" value="PhyR_sigma2"/>
    <property type="match status" value="1"/>
</dbReference>
<reference evidence="2 3" key="1">
    <citation type="submission" date="2019-07" db="EMBL/GenBank/DDBJ databases">
        <title>Whole genome shotgun sequence of Skermanella aerolata NBRC 106429.</title>
        <authorList>
            <person name="Hosoyama A."/>
            <person name="Uohara A."/>
            <person name="Ohji S."/>
            <person name="Ichikawa N."/>
        </authorList>
    </citation>
    <scope>NUCLEOTIDE SEQUENCE [LARGE SCALE GENOMIC DNA]</scope>
    <source>
        <strain evidence="2 3">NBRC 106429</strain>
    </source>
</reference>
<sequence length="96" mass="10689">MLEPIDKHCGCRLSTDLDMTSLMQQDVQHAIIDLIPDLRRFARSLTGSTDAANELVQTACQRVLSCPEALAAVEQPASWMYWIIRNGTVKGMGDLR</sequence>
<dbReference type="SUPFAM" id="SSF88946">
    <property type="entry name" value="Sigma2 domain of RNA polymerase sigma factors"/>
    <property type="match status" value="1"/>
</dbReference>
<dbReference type="AlphaFoldDB" id="A0A512E3U0"/>
<dbReference type="EMBL" id="BJYZ01000079">
    <property type="protein sequence ID" value="GEO43377.1"/>
    <property type="molecule type" value="Genomic_DNA"/>
</dbReference>
<protein>
    <recommendedName>
        <fullName evidence="1">PhyR sigma2 domain-containing protein</fullName>
    </recommendedName>
</protein>
<proteinExistence type="predicted"/>
<organism evidence="2 3">
    <name type="scientific">Skermanella aerolata</name>
    <dbReference type="NCBI Taxonomy" id="393310"/>
    <lineage>
        <taxon>Bacteria</taxon>
        <taxon>Pseudomonadati</taxon>
        <taxon>Pseudomonadota</taxon>
        <taxon>Alphaproteobacteria</taxon>
        <taxon>Rhodospirillales</taxon>
        <taxon>Azospirillaceae</taxon>
        <taxon>Skermanella</taxon>
    </lineage>
</organism>
<dbReference type="OrthoDB" id="9803470at2"/>
<dbReference type="Gene3D" id="1.10.1740.10">
    <property type="match status" value="1"/>
</dbReference>
<accession>A0A512E3U0</accession>
<evidence type="ECO:0000313" key="3">
    <source>
        <dbReference type="Proteomes" id="UP000321523"/>
    </source>
</evidence>
<dbReference type="Proteomes" id="UP000321523">
    <property type="component" value="Unassembled WGS sequence"/>
</dbReference>
<keyword evidence="3" id="KW-1185">Reference proteome</keyword>
<feature type="domain" description="PhyR sigma2" evidence="1">
    <location>
        <begin position="33"/>
        <end position="83"/>
    </location>
</feature>
<dbReference type="GO" id="GO:0006352">
    <property type="term" value="P:DNA-templated transcription initiation"/>
    <property type="evidence" value="ECO:0007669"/>
    <property type="project" value="InterPro"/>
</dbReference>